<evidence type="ECO:0000256" key="3">
    <source>
        <dbReference type="SAM" id="Phobius"/>
    </source>
</evidence>
<dbReference type="Gene3D" id="3.30.420.10">
    <property type="entry name" value="Ribonuclease H-like superfamily/Ribonuclease H"/>
    <property type="match status" value="1"/>
</dbReference>
<evidence type="ECO:0000256" key="2">
    <source>
        <dbReference type="SAM" id="MobiDB-lite"/>
    </source>
</evidence>
<feature type="compositionally biased region" description="Polar residues" evidence="2">
    <location>
        <begin position="565"/>
        <end position="574"/>
    </location>
</feature>
<evidence type="ECO:0000313" key="5">
    <source>
        <dbReference type="EMBL" id="KAA6372704.1"/>
    </source>
</evidence>
<organism evidence="5 6">
    <name type="scientific">Streblomastix strix</name>
    <dbReference type="NCBI Taxonomy" id="222440"/>
    <lineage>
        <taxon>Eukaryota</taxon>
        <taxon>Metamonada</taxon>
        <taxon>Preaxostyla</taxon>
        <taxon>Oxymonadida</taxon>
        <taxon>Streblomastigidae</taxon>
        <taxon>Streblomastix</taxon>
    </lineage>
</organism>
<feature type="transmembrane region" description="Helical" evidence="3">
    <location>
        <begin position="356"/>
        <end position="378"/>
    </location>
</feature>
<evidence type="ECO:0000259" key="4">
    <source>
        <dbReference type="PROSITE" id="PS50802"/>
    </source>
</evidence>
<accession>A0A5J4URA1</accession>
<dbReference type="Gene3D" id="3.90.70.80">
    <property type="match status" value="1"/>
</dbReference>
<comment type="caution">
    <text evidence="5">The sequence shown here is derived from an EMBL/GenBank/DDBJ whole genome shotgun (WGS) entry which is preliminary data.</text>
</comment>
<dbReference type="InterPro" id="IPR003323">
    <property type="entry name" value="OTU_dom"/>
</dbReference>
<feature type="coiled-coil region" evidence="1">
    <location>
        <begin position="597"/>
        <end position="653"/>
    </location>
</feature>
<keyword evidence="3" id="KW-0472">Membrane</keyword>
<evidence type="ECO:0000256" key="1">
    <source>
        <dbReference type="SAM" id="Coils"/>
    </source>
</evidence>
<evidence type="ECO:0000313" key="6">
    <source>
        <dbReference type="Proteomes" id="UP000324800"/>
    </source>
</evidence>
<proteinExistence type="predicted"/>
<dbReference type="PROSITE" id="PS50802">
    <property type="entry name" value="OTU"/>
    <property type="match status" value="1"/>
</dbReference>
<feature type="compositionally biased region" description="Polar residues" evidence="2">
    <location>
        <begin position="16"/>
        <end position="35"/>
    </location>
</feature>
<protein>
    <recommendedName>
        <fullName evidence="4">OTU domain-containing protein</fullName>
    </recommendedName>
</protein>
<sequence>MSSNAIEECTPHSGITMKSNQQVSTNNQLPGSSYASQSRAVNSGSILESGSMNINSIQGNQPHQLLISNSNQSFDTDSLHAFTQSLQSEQQVSIEIFYNQRVYSADALQQSINQQCETIKQAEGSLTLHRTVDLEADKMQLKQIKKGIRGKPKNGKAEQKEIRQRKKYNSLKGRDREIAYEDIQLLGIEITMKRWNISIRTAENIRKFQGKQPKPRGGPHHIKVTKQVAQTLCQSVIDNVSISGTAMAEKVKQDHNIIIHESTANEFIRSEKMLKFGLPKFSFKRMRVREKERNSDETKEKRINYITLFRGYELTGAEIIYIDETPCNVLEFKHYGRAPVGQPAFRERKKASITNITAITAISAFSGVIHVLFVVGGVTHEVFLLFINGLLQHLQSRALLFTSAYSCELNPIEYVFGIFKTNLNIPTRCSIVKDYIQHLQAGFSQITPRQVRRCILFVTHQLFGKALRKEDIQIRDLQRIFAAHMKEERDIVNFADESESGSECNLELIPKQKIKRSNCEEQDEEQISNQNQEDKTTIFPESLQKDNSNESQINNFVKDKRIGNIEQQENTSDSQRTKGIRKQDDITNENQSNVEKIEKINRLTQENKSNIEKVKEKHFEKENLTIEAKIIETDEENRQKEELEEIQQRRKEEWRSTPTDPNQDRQFLESIIGYQIQDPTGIPGDCLFNSIACQVRGVCPIKLRNTKAGQEYLQTIAQQGSWDGEWEIRAISVILKQTVILQCRTKKDGIYVYEPEKSKGVIEIGVIGGFHYVALRKILTSGKITRQNAKFV</sequence>
<feature type="region of interest" description="Disordered" evidence="2">
    <location>
        <begin position="517"/>
        <end position="593"/>
    </location>
</feature>
<dbReference type="AlphaFoldDB" id="A0A5J4URA1"/>
<keyword evidence="3" id="KW-1133">Transmembrane helix</keyword>
<dbReference type="EMBL" id="SNRW01013363">
    <property type="protein sequence ID" value="KAA6372704.1"/>
    <property type="molecule type" value="Genomic_DNA"/>
</dbReference>
<dbReference type="CDD" id="cd22744">
    <property type="entry name" value="OTU"/>
    <property type="match status" value="1"/>
</dbReference>
<feature type="region of interest" description="Disordered" evidence="2">
    <location>
        <begin position="1"/>
        <end position="35"/>
    </location>
</feature>
<keyword evidence="1" id="KW-0175">Coiled coil</keyword>
<dbReference type="Proteomes" id="UP000324800">
    <property type="component" value="Unassembled WGS sequence"/>
</dbReference>
<name>A0A5J4URA1_9EUKA</name>
<reference evidence="5 6" key="1">
    <citation type="submission" date="2019-03" db="EMBL/GenBank/DDBJ databases">
        <title>Single cell metagenomics reveals metabolic interactions within the superorganism composed of flagellate Streblomastix strix and complex community of Bacteroidetes bacteria on its surface.</title>
        <authorList>
            <person name="Treitli S.C."/>
            <person name="Kolisko M."/>
            <person name="Husnik F."/>
            <person name="Keeling P."/>
            <person name="Hampl V."/>
        </authorList>
    </citation>
    <scope>NUCLEOTIDE SEQUENCE [LARGE SCALE GENOMIC DNA]</scope>
    <source>
        <strain evidence="5">ST1C</strain>
    </source>
</reference>
<gene>
    <name evidence="5" type="ORF">EZS28_031769</name>
</gene>
<dbReference type="InterPro" id="IPR036397">
    <property type="entry name" value="RNaseH_sf"/>
</dbReference>
<feature type="domain" description="OTU" evidence="4">
    <location>
        <begin position="675"/>
        <end position="778"/>
    </location>
</feature>
<keyword evidence="3" id="KW-0812">Transmembrane</keyword>
<dbReference type="GO" id="GO:0003676">
    <property type="term" value="F:nucleic acid binding"/>
    <property type="evidence" value="ECO:0007669"/>
    <property type="project" value="InterPro"/>
</dbReference>